<feature type="region of interest" description="Disordered" evidence="1">
    <location>
        <begin position="755"/>
        <end position="821"/>
    </location>
</feature>
<feature type="compositionally biased region" description="Polar residues" evidence="1">
    <location>
        <begin position="2368"/>
        <end position="2383"/>
    </location>
</feature>
<feature type="signal peptide" evidence="2">
    <location>
        <begin position="1"/>
        <end position="20"/>
    </location>
</feature>
<feature type="region of interest" description="Disordered" evidence="1">
    <location>
        <begin position="2096"/>
        <end position="2134"/>
    </location>
</feature>
<feature type="compositionally biased region" description="Basic and acidic residues" evidence="1">
    <location>
        <begin position="1879"/>
        <end position="1892"/>
    </location>
</feature>
<feature type="region of interest" description="Disordered" evidence="1">
    <location>
        <begin position="2211"/>
        <end position="2246"/>
    </location>
</feature>
<feature type="region of interest" description="Disordered" evidence="1">
    <location>
        <begin position="1563"/>
        <end position="1601"/>
    </location>
</feature>
<feature type="compositionally biased region" description="Low complexity" evidence="1">
    <location>
        <begin position="1211"/>
        <end position="1228"/>
    </location>
</feature>
<feature type="compositionally biased region" description="Low complexity" evidence="1">
    <location>
        <begin position="2350"/>
        <end position="2367"/>
    </location>
</feature>
<dbReference type="Proteomes" id="UP001148838">
    <property type="component" value="Unassembled WGS sequence"/>
</dbReference>
<sequence length="2428" mass="272162">MAALASCYVLLLVAVSSTTGQWSKPIPTADRRSSSVSEDWVPVASAVPEQPEPRQASILQPPPAYQPAAQSAYIQQTLSAQQREIQNHFNTQGLLPALFPTPQQFSAPQQGVSAQQTSAASQQQHPSGQRNQQQPSGRLINPQLISAQASQQQPLINQQSLPEQLNFRQQLPNQQLPSGQLSSQQQLLNQQLHSGQLRNQQTLPNRQLLSGQLSNQQALSNQQIHSGQQSVQQVLSNQQLHSGQLSAQQSLPNQQLHSGQLNAQQSLPNQQLHSGQLSAQQSLPNQQLHSGQLSAQQVLSNQQLHSGQLSAQQSLPNQQLHSGQQSPQQSLPNQQVLSGQLSNQQTLSNSQLYSGQLNNQQVLTNQQLYSGQLTSQQALSNQPLSSGQLSQQQPAVQQLVPEQLSQQQRAQPQQQSAVQQLPSGQLNYQQTPSNQLSKQHTVNQITPQRGRRPRPTTTSTTPEPQEEVQLLYVPVETLRQQHQASLERQQQQLRQELQSLKPKPTTEQPITTPEPYQPPLSVYMGLQGDHNIKLSDVVKVLKESKSISVLDTVGPNSPQVFVGPSTLQAPEGYAKFELPYLSALESNRVERKVDKPPFFVAPLSFKPPPGYSKIPFPAPHVGSVVVGNVTELLHDKEQPRKTYSLPAELPPINPELPSLVNSLQDQRNVLLLPQQQAVTKFLQAVQQVGLETSTERYTRHKVSRYTTQEPDVTTKPSRHTNKHFRQRGRPKETPTQEFTVTTVQPQYLESIEEKKNTPLHQAQVPSLQPQYKEQDARYPTYPDDAVPLQSHNPENTKGPTKYTAPLDTFLPSAQEDSVPDYSALSRKQPQYNAPQEHTTFEPDIRTVTPAYKPKYSNQQTSPIYQTQTFVQDTSAPEKQKQYNNPPSEQVYSREPVKYINNQESLPTITSQYSVTEPVPLPKHTIPQENASTRRPQYLVSEDEPSYTTSRDVILQRQQYVSQETQSELKTPKYIASQADIPQRQAQYQDQSVVSKSKYVKENSQFSIREPSTNPSTYSTVKDDIPIPQTSYSDEDLNVELKSTKDSLIPVVSQDHRIITENPTKYAVTQNDFQFQQEQYSQRNPTRPVEPPNYASTRGDISLQTVRPQISPSYTSSVQEGGALRRPQQPVYNTTAQQVILNPSQQSIYSNLQDDIQTTQKYYQSTEDSTSGEQIKYANPQENLSPRLVQYSVPSSRPSVDDTYQLLEAEPAVSTTTTTTTAPVYTTPSRRNRGRHRHTSSFSTTTSAPRSRTPSYSRGRRPVSRTTSEPTSTGDQVSPFESSRQSSERAQTHRFETPRSRSRTRSRTRSTTTTTTTTTPAPQQNTDLYQDEIYATVTSTQHSRTDTVTEDFLQFAPPQGSQVTRTKLLRGQDQFYTGDTPQSQSRLPADPPSNVQIDELNSYTQVSSTPSYSAVIPNGHADASYIPLGSSPQAGISNEESFRQPPNSQNPTGQGQYVQTSTEHFIQTPVYNEQILRNQNIRNQGDYDQISNGHLVNNQIPNRQLINAPNSKTQLVPDYYDPTLTAPEDNRQLPLPAGPAAGTETPIISKDAFQPQQLQETIGGTTQRQYSSPPRTHSVTPSEVRYKDTSDSQIVTSERTPSVTQKAAFVRIRGRLRGRQRVTPQPTEQPATIPTIQPEVLTTPIARKHTNFLNRGSARKTQAPTTTPTAETTTPPSDKVYTVRPARRPQQAQTKLTTRGRIRRPTRPTTTTVAPTITSASDHRLNEVPYEFTTEIVPTTRRYQLEYDPVQQYQPRRHQYQSIQRHQQDQQYQQNQQDDQYQRYQQDQQDDQYQRYQQNQKEDEYQQNQKGGQYQQNQKDDQYQQNQKGDQYQRYQQNPQDDQYQQFPDNQQYYQDQQYQQYQTVERYHPTDQTSLPSDSRPHYATDDPEHGAESQWSTRTLAANSSNAIPVVAKSESITTEQPTTEAAITTTEATPPLVLTPSPAVSTTAETTETSKPGHSRRRGNWVRVRVRPQQQPQDIFETAESQNVATVAAANQIPGESTVKQMTKSPGYKDELFSASVQDTADQENSTPKIEGDFSSSAVEEDFGTTEITTVHDTATSTSSSQNKEAALSNSYATNDEITVEDTKKFVTDASSGDLDGVWNEEKVSEYTTKPSDDSGTSTTISPESTTEQRSYLSSLFSTLDYYGNSGKDADKNLNWGGYDDWWNKNYANHRPYYSDDKLNRPDDAKKKITSGSSIWEMDSFRDYEDLSEQEEQTNKDDSNTSTTKLQTSTESNVGLSGLEDYPNYQTWDDVLEEHNGKHSVKKANPEVEEEVKDNNVKGEKIDDSSFKNPPEVSQSDENILTTAYPATSEEKGSELVTEQPGYNVVESTTNVPNATEQKNVHQTTTEFSVFSTSSELSTTEQAITTEKTQNNTSSYETEAPSDEEISSSTEAASTTESSSAILSTEPVVSTDPSSLYNTEPK</sequence>
<feature type="region of interest" description="Disordered" evidence="1">
    <location>
        <begin position="45"/>
        <end position="64"/>
    </location>
</feature>
<feature type="region of interest" description="Disordered" evidence="1">
    <location>
        <begin position="305"/>
        <end position="343"/>
    </location>
</feature>
<feature type="compositionally biased region" description="Basic and acidic residues" evidence="1">
    <location>
        <begin position="1285"/>
        <end position="1298"/>
    </location>
</feature>
<reference evidence="3 4" key="1">
    <citation type="journal article" date="2022" name="Allergy">
        <title>Genome assembly and annotation of Periplaneta americana reveal a comprehensive cockroach allergen profile.</title>
        <authorList>
            <person name="Wang L."/>
            <person name="Xiong Q."/>
            <person name="Saelim N."/>
            <person name="Wang L."/>
            <person name="Nong W."/>
            <person name="Wan A.T."/>
            <person name="Shi M."/>
            <person name="Liu X."/>
            <person name="Cao Q."/>
            <person name="Hui J.H.L."/>
            <person name="Sookrung N."/>
            <person name="Leung T.F."/>
            <person name="Tungtrongchitr A."/>
            <person name="Tsui S.K.W."/>
        </authorList>
    </citation>
    <scope>NUCLEOTIDE SEQUENCE [LARGE SCALE GENOMIC DNA]</scope>
    <source>
        <strain evidence="3">PWHHKU_190912</strain>
    </source>
</reference>
<comment type="caution">
    <text evidence="3">The sequence shown here is derived from an EMBL/GenBank/DDBJ whole genome shotgun (WGS) entry which is preliminary data.</text>
</comment>
<feature type="region of interest" description="Disordered" evidence="1">
    <location>
        <begin position="699"/>
        <end position="742"/>
    </location>
</feature>
<feature type="compositionally biased region" description="Polar residues" evidence="1">
    <location>
        <begin position="704"/>
        <end position="715"/>
    </location>
</feature>
<feature type="compositionally biased region" description="Basic residues" evidence="1">
    <location>
        <begin position="716"/>
        <end position="728"/>
    </location>
</feature>
<feature type="compositionally biased region" description="Polar residues" evidence="1">
    <location>
        <begin position="881"/>
        <end position="890"/>
    </location>
</feature>
<feature type="compositionally biased region" description="Polar residues" evidence="1">
    <location>
        <begin position="1429"/>
        <end position="1458"/>
    </location>
</feature>
<gene>
    <name evidence="3" type="ORF">ANN_15860</name>
</gene>
<feature type="region of interest" description="Disordered" evidence="1">
    <location>
        <begin position="2262"/>
        <end position="2428"/>
    </location>
</feature>
<feature type="chain" id="PRO_5045437204" evidence="2">
    <location>
        <begin position="21"/>
        <end position="2428"/>
    </location>
</feature>
<feature type="compositionally biased region" description="Polar residues" evidence="1">
    <location>
        <begin position="1006"/>
        <end position="1019"/>
    </location>
</feature>
<feature type="region of interest" description="Disordered" evidence="1">
    <location>
        <begin position="1374"/>
        <end position="1393"/>
    </location>
</feature>
<feature type="region of interest" description="Disordered" evidence="1">
    <location>
        <begin position="1937"/>
        <end position="1964"/>
    </location>
</feature>
<feature type="region of interest" description="Disordered" evidence="1">
    <location>
        <begin position="1423"/>
        <end position="1458"/>
    </location>
</feature>
<evidence type="ECO:0000256" key="1">
    <source>
        <dbReference type="SAM" id="MobiDB-lite"/>
    </source>
</evidence>
<feature type="compositionally biased region" description="Polar residues" evidence="1">
    <location>
        <begin position="2332"/>
        <end position="2349"/>
    </location>
</feature>
<feature type="compositionally biased region" description="Polar residues" evidence="1">
    <location>
        <begin position="2413"/>
        <end position="2428"/>
    </location>
</feature>
<feature type="compositionally biased region" description="Polar residues" evidence="1">
    <location>
        <begin position="1263"/>
        <end position="1284"/>
    </location>
</feature>
<dbReference type="EMBL" id="JAJSOF020000027">
    <property type="protein sequence ID" value="KAJ4433551.1"/>
    <property type="molecule type" value="Genomic_DNA"/>
</dbReference>
<feature type="region of interest" description="Disordered" evidence="1">
    <location>
        <begin position="96"/>
        <end position="136"/>
    </location>
</feature>
<feature type="compositionally biased region" description="Polar residues" evidence="1">
    <location>
        <begin position="1590"/>
        <end position="1601"/>
    </location>
</feature>
<name>A0ABQ8SIM4_PERAM</name>
<protein>
    <submittedName>
        <fullName evidence="3">Uncharacterized protein</fullName>
    </submittedName>
</protein>
<feature type="region of interest" description="Disordered" evidence="1">
    <location>
        <begin position="1869"/>
        <end position="1895"/>
    </location>
</feature>
<feature type="compositionally biased region" description="Low complexity" evidence="1">
    <location>
        <begin position="1308"/>
        <end position="1318"/>
    </location>
</feature>
<feature type="region of interest" description="Disordered" evidence="1">
    <location>
        <begin position="869"/>
        <end position="894"/>
    </location>
</feature>
<feature type="compositionally biased region" description="Polar residues" evidence="1">
    <location>
        <begin position="426"/>
        <end position="445"/>
    </location>
</feature>
<feature type="compositionally biased region" description="Polar residues" evidence="1">
    <location>
        <begin position="758"/>
        <end position="771"/>
    </location>
</feature>
<feature type="compositionally biased region" description="Low complexity" evidence="1">
    <location>
        <begin position="2393"/>
        <end position="2412"/>
    </location>
</feature>
<evidence type="ECO:0000313" key="4">
    <source>
        <dbReference type="Proteomes" id="UP001148838"/>
    </source>
</evidence>
<feature type="compositionally biased region" description="Polar residues" evidence="1">
    <location>
        <begin position="2226"/>
        <end position="2241"/>
    </location>
</feature>
<feature type="compositionally biased region" description="Low complexity" evidence="1">
    <location>
        <begin position="2121"/>
        <end position="2132"/>
    </location>
</feature>
<feature type="region of interest" description="Disordered" evidence="1">
    <location>
        <begin position="379"/>
        <end position="467"/>
    </location>
</feature>
<accession>A0ABQ8SIM4</accession>
<feature type="region of interest" description="Disordered" evidence="1">
    <location>
        <begin position="1749"/>
        <end position="1831"/>
    </location>
</feature>
<feature type="compositionally biased region" description="Polar residues" evidence="1">
    <location>
        <begin position="2298"/>
        <end position="2312"/>
    </location>
</feature>
<feature type="compositionally biased region" description="Low complexity" evidence="1">
    <location>
        <begin position="1706"/>
        <end position="1717"/>
    </location>
</feature>
<feature type="region of interest" description="Disordered" evidence="1">
    <location>
        <begin position="269"/>
        <end position="293"/>
    </location>
</feature>
<feature type="compositionally biased region" description="Basic and acidic residues" evidence="1">
    <location>
        <begin position="2279"/>
        <end position="2292"/>
    </location>
</feature>
<feature type="compositionally biased region" description="Polar residues" evidence="1">
    <location>
        <begin position="125"/>
        <end position="136"/>
    </location>
</feature>
<feature type="compositionally biased region" description="Low complexity" evidence="1">
    <location>
        <begin position="1239"/>
        <end position="1256"/>
    </location>
</feature>
<feature type="compositionally biased region" description="Polar residues" evidence="1">
    <location>
        <begin position="1374"/>
        <end position="1385"/>
    </location>
</feature>
<feature type="compositionally biased region" description="Low complexity" evidence="1">
    <location>
        <begin position="379"/>
        <end position="425"/>
    </location>
</feature>
<feature type="compositionally biased region" description="Low complexity" evidence="1">
    <location>
        <begin position="1660"/>
        <end position="1675"/>
    </location>
</feature>
<feature type="compositionally biased region" description="Low complexity" evidence="1">
    <location>
        <begin position="317"/>
        <end position="343"/>
    </location>
</feature>
<feature type="compositionally biased region" description="Basic residues" evidence="1">
    <location>
        <begin position="1229"/>
        <end position="1238"/>
    </location>
</feature>
<feature type="region of interest" description="Disordered" evidence="1">
    <location>
        <begin position="1208"/>
        <end position="1327"/>
    </location>
</feature>
<evidence type="ECO:0000313" key="3">
    <source>
        <dbReference type="EMBL" id="KAJ4433551.1"/>
    </source>
</evidence>
<keyword evidence="2" id="KW-0732">Signal</keyword>
<organism evidence="3 4">
    <name type="scientific">Periplaneta americana</name>
    <name type="common">American cockroach</name>
    <name type="synonym">Blatta americana</name>
    <dbReference type="NCBI Taxonomy" id="6978"/>
    <lineage>
        <taxon>Eukaryota</taxon>
        <taxon>Metazoa</taxon>
        <taxon>Ecdysozoa</taxon>
        <taxon>Arthropoda</taxon>
        <taxon>Hexapoda</taxon>
        <taxon>Insecta</taxon>
        <taxon>Pterygota</taxon>
        <taxon>Neoptera</taxon>
        <taxon>Polyneoptera</taxon>
        <taxon>Dictyoptera</taxon>
        <taxon>Blattodea</taxon>
        <taxon>Blattoidea</taxon>
        <taxon>Blattidae</taxon>
        <taxon>Blattinae</taxon>
        <taxon>Periplaneta</taxon>
    </lineage>
</organism>
<feature type="compositionally biased region" description="Polar residues" evidence="1">
    <location>
        <begin position="1563"/>
        <end position="1580"/>
    </location>
</feature>
<feature type="compositionally biased region" description="Polar residues" evidence="1">
    <location>
        <begin position="789"/>
        <end position="798"/>
    </location>
</feature>
<feature type="region of interest" description="Disordered" evidence="1">
    <location>
        <begin position="1652"/>
        <end position="1721"/>
    </location>
</feature>
<feature type="region of interest" description="Disordered" evidence="1">
    <location>
        <begin position="2025"/>
        <end position="2044"/>
    </location>
</feature>
<feature type="region of interest" description="Disordered" evidence="1">
    <location>
        <begin position="1006"/>
        <end position="1030"/>
    </location>
</feature>
<feature type="region of interest" description="Disordered" evidence="1">
    <location>
        <begin position="1077"/>
        <end position="1097"/>
    </location>
</feature>
<proteinExistence type="predicted"/>
<feature type="compositionally biased region" description="Low complexity" evidence="1">
    <location>
        <begin position="1759"/>
        <end position="1786"/>
    </location>
</feature>
<feature type="compositionally biased region" description="Low complexity" evidence="1">
    <location>
        <begin position="1805"/>
        <end position="1831"/>
    </location>
</feature>
<feature type="compositionally biased region" description="Low complexity" evidence="1">
    <location>
        <begin position="1937"/>
        <end position="1955"/>
    </location>
</feature>
<feature type="compositionally biased region" description="Polar residues" evidence="1">
    <location>
        <begin position="305"/>
        <end position="316"/>
    </location>
</feature>
<feature type="compositionally biased region" description="Low complexity" evidence="1">
    <location>
        <begin position="109"/>
        <end position="124"/>
    </location>
</feature>
<keyword evidence="4" id="KW-1185">Reference proteome</keyword>
<evidence type="ECO:0000256" key="2">
    <source>
        <dbReference type="SAM" id="SignalP"/>
    </source>
</evidence>